<evidence type="ECO:0000259" key="1">
    <source>
        <dbReference type="Pfam" id="PF18863"/>
    </source>
</evidence>
<name>A0ABN2VTC7_9ACTN</name>
<protein>
    <recommendedName>
        <fullName evidence="1">HEPN AbiJ-N-terminal domain-containing protein</fullName>
    </recommendedName>
</protein>
<dbReference type="RefSeq" id="WP_344324484.1">
    <property type="nucleotide sequence ID" value="NZ_BAAAPY010000001.1"/>
</dbReference>
<dbReference type="EMBL" id="BAAAPY010000001">
    <property type="protein sequence ID" value="GAA2071968.1"/>
    <property type="molecule type" value="Genomic_DNA"/>
</dbReference>
<evidence type="ECO:0000313" key="3">
    <source>
        <dbReference type="Proteomes" id="UP001501480"/>
    </source>
</evidence>
<keyword evidence="3" id="KW-1185">Reference proteome</keyword>
<evidence type="ECO:0000313" key="2">
    <source>
        <dbReference type="EMBL" id="GAA2071968.1"/>
    </source>
</evidence>
<proteinExistence type="predicted"/>
<organism evidence="2 3">
    <name type="scientific">Aeromicrobium halocynthiae</name>
    <dbReference type="NCBI Taxonomy" id="560557"/>
    <lineage>
        <taxon>Bacteria</taxon>
        <taxon>Bacillati</taxon>
        <taxon>Actinomycetota</taxon>
        <taxon>Actinomycetes</taxon>
        <taxon>Propionibacteriales</taxon>
        <taxon>Nocardioidaceae</taxon>
        <taxon>Aeromicrobium</taxon>
    </lineage>
</organism>
<dbReference type="Proteomes" id="UP001501480">
    <property type="component" value="Unassembled WGS sequence"/>
</dbReference>
<accession>A0ABN2VTC7</accession>
<feature type="domain" description="HEPN AbiJ-N-terminal" evidence="1">
    <location>
        <begin position="3"/>
        <end position="149"/>
    </location>
</feature>
<dbReference type="Pfam" id="PF18863">
    <property type="entry name" value="AbiJ_NTD4"/>
    <property type="match status" value="1"/>
</dbReference>
<comment type="caution">
    <text evidence="2">The sequence shown here is derived from an EMBL/GenBank/DDBJ whole genome shotgun (WGS) entry which is preliminary data.</text>
</comment>
<gene>
    <name evidence="2" type="ORF">GCM10009821_07460</name>
</gene>
<reference evidence="2 3" key="1">
    <citation type="journal article" date="2019" name="Int. J. Syst. Evol. Microbiol.">
        <title>The Global Catalogue of Microorganisms (GCM) 10K type strain sequencing project: providing services to taxonomists for standard genome sequencing and annotation.</title>
        <authorList>
            <consortium name="The Broad Institute Genomics Platform"/>
            <consortium name="The Broad Institute Genome Sequencing Center for Infectious Disease"/>
            <person name="Wu L."/>
            <person name="Ma J."/>
        </authorList>
    </citation>
    <scope>NUCLEOTIDE SEQUENCE [LARGE SCALE GENOMIC DNA]</scope>
    <source>
        <strain evidence="2 3">JCM 15749</strain>
    </source>
</reference>
<dbReference type="InterPro" id="IPR049503">
    <property type="entry name" value="AbiJ_NTD4"/>
</dbReference>
<sequence>MARFSERMGHRPVREVIQRQAVDDATRNRLWDVVWSCLPRETVSVNDKAYDRLYYAIWIGFFELPADAMPNYSDKIHARLRNRFFAGDWHEMYDILEYTIQHSGRNRHRATKFANEVLEDYLCAYRFVSGELVEVTDQQAIDAIEDALAHPLSGVRTHLRRSINLLADRANPDAANSVKEAVSAVEALCIALVGQKATLGDALKKLEAADILLHPAVKKAWLALYGWTSDAHGIRHAMQDESEVPIEDAVYMLVSCSAFVTLLTEKARKAGIELTAIP</sequence>